<dbReference type="InterPro" id="IPR003245">
    <property type="entry name" value="Phytocyanin_dom"/>
</dbReference>
<feature type="domain" description="Phytocyanin" evidence="4">
    <location>
        <begin position="26"/>
        <end position="126"/>
    </location>
</feature>
<reference evidence="5" key="1">
    <citation type="submission" date="2022-12" db="EMBL/GenBank/DDBJ databases">
        <title>Draft genome assemblies for two species of Escallonia (Escalloniales).</title>
        <authorList>
            <person name="Chanderbali A."/>
            <person name="Dervinis C."/>
            <person name="Anghel I."/>
            <person name="Soltis D."/>
            <person name="Soltis P."/>
            <person name="Zapata F."/>
        </authorList>
    </citation>
    <scope>NUCLEOTIDE SEQUENCE</scope>
    <source>
        <strain evidence="5">UCBG64.0493</strain>
        <tissue evidence="5">Leaf</tissue>
    </source>
</reference>
<evidence type="ECO:0000313" key="5">
    <source>
        <dbReference type="EMBL" id="KAK3036949.1"/>
    </source>
</evidence>
<keyword evidence="3" id="KW-0732">Signal</keyword>
<dbReference type="GO" id="GO:0009055">
    <property type="term" value="F:electron transfer activity"/>
    <property type="evidence" value="ECO:0007669"/>
    <property type="project" value="InterPro"/>
</dbReference>
<name>A0AA88X1K9_9ASTE</name>
<comment type="caution">
    <text evidence="5">The sequence shown here is derived from an EMBL/GenBank/DDBJ whole genome shotgun (WGS) entry which is preliminary data.</text>
</comment>
<dbReference type="CDD" id="cd04216">
    <property type="entry name" value="Phytocyanin"/>
    <property type="match status" value="1"/>
</dbReference>
<dbReference type="AlphaFoldDB" id="A0AA88X1K9"/>
<evidence type="ECO:0000256" key="1">
    <source>
        <dbReference type="ARBA" id="ARBA00023157"/>
    </source>
</evidence>
<evidence type="ECO:0000313" key="6">
    <source>
        <dbReference type="Proteomes" id="UP001188597"/>
    </source>
</evidence>
<dbReference type="InterPro" id="IPR039391">
    <property type="entry name" value="Phytocyanin-like"/>
</dbReference>
<dbReference type="PANTHER" id="PTHR33021">
    <property type="entry name" value="BLUE COPPER PROTEIN"/>
    <property type="match status" value="1"/>
</dbReference>
<dbReference type="Pfam" id="PF02298">
    <property type="entry name" value="Cu_bind_like"/>
    <property type="match status" value="1"/>
</dbReference>
<dbReference type="EMBL" id="JAVXUP010000134">
    <property type="protein sequence ID" value="KAK3036949.1"/>
    <property type="molecule type" value="Genomic_DNA"/>
</dbReference>
<proteinExistence type="predicted"/>
<evidence type="ECO:0000256" key="2">
    <source>
        <dbReference type="ARBA" id="ARBA00023180"/>
    </source>
</evidence>
<dbReference type="PANTHER" id="PTHR33021:SF31">
    <property type="entry name" value="OS02G0720100 PROTEIN"/>
    <property type="match status" value="1"/>
</dbReference>
<keyword evidence="6" id="KW-1185">Reference proteome</keyword>
<gene>
    <name evidence="5" type="ORF">RJ639_030914</name>
</gene>
<evidence type="ECO:0000259" key="4">
    <source>
        <dbReference type="PROSITE" id="PS51485"/>
    </source>
</evidence>
<dbReference type="InterPro" id="IPR008972">
    <property type="entry name" value="Cupredoxin"/>
</dbReference>
<dbReference type="Proteomes" id="UP001188597">
    <property type="component" value="Unassembled WGS sequence"/>
</dbReference>
<accession>A0AA88X1K9</accession>
<dbReference type="FunFam" id="2.60.40.420:FF:000034">
    <property type="entry name" value="Cupredoxin superfamily protein"/>
    <property type="match status" value="1"/>
</dbReference>
<dbReference type="SUPFAM" id="SSF49503">
    <property type="entry name" value="Cupredoxins"/>
    <property type="match status" value="1"/>
</dbReference>
<dbReference type="PROSITE" id="PS51485">
    <property type="entry name" value="PHYTOCYANIN"/>
    <property type="match status" value="1"/>
</dbReference>
<dbReference type="GO" id="GO:0005886">
    <property type="term" value="C:plasma membrane"/>
    <property type="evidence" value="ECO:0007669"/>
    <property type="project" value="TreeGrafter"/>
</dbReference>
<protein>
    <recommendedName>
        <fullName evidence="4">Phytocyanin domain-containing protein</fullName>
    </recommendedName>
</protein>
<feature type="signal peptide" evidence="3">
    <location>
        <begin position="1"/>
        <end position="22"/>
    </location>
</feature>
<sequence>MAGVKLFTALLVVFVTIGGQWAAAQVHHVVGGDGGWNPSSNLGSWSSGRTFRIGDKIWFTYAAAQEKIVEVKSMKEYLTCDVTNPIRMFTDGLDEVALESEGARFFTSGSLDNCKNGLKLHVDVKPHETAMAAGPTPSAAVHITGLPCMALIGLLLCSITGL</sequence>
<keyword evidence="1" id="KW-1015">Disulfide bond</keyword>
<evidence type="ECO:0000256" key="3">
    <source>
        <dbReference type="SAM" id="SignalP"/>
    </source>
</evidence>
<organism evidence="5 6">
    <name type="scientific">Escallonia herrerae</name>
    <dbReference type="NCBI Taxonomy" id="1293975"/>
    <lineage>
        <taxon>Eukaryota</taxon>
        <taxon>Viridiplantae</taxon>
        <taxon>Streptophyta</taxon>
        <taxon>Embryophyta</taxon>
        <taxon>Tracheophyta</taxon>
        <taxon>Spermatophyta</taxon>
        <taxon>Magnoliopsida</taxon>
        <taxon>eudicotyledons</taxon>
        <taxon>Gunneridae</taxon>
        <taxon>Pentapetalae</taxon>
        <taxon>asterids</taxon>
        <taxon>campanulids</taxon>
        <taxon>Escalloniales</taxon>
        <taxon>Escalloniaceae</taxon>
        <taxon>Escallonia</taxon>
    </lineage>
</organism>
<keyword evidence="2" id="KW-0325">Glycoprotein</keyword>
<dbReference type="Gene3D" id="2.60.40.420">
    <property type="entry name" value="Cupredoxins - blue copper proteins"/>
    <property type="match status" value="1"/>
</dbReference>
<feature type="chain" id="PRO_5041728034" description="Phytocyanin domain-containing protein" evidence="3">
    <location>
        <begin position="23"/>
        <end position="162"/>
    </location>
</feature>